<name>A0A0J6XYQ9_COCIT</name>
<dbReference type="EMBL" id="DS028093">
    <property type="protein sequence ID" value="KMO99883.1"/>
    <property type="molecule type" value="Genomic_DNA"/>
</dbReference>
<accession>A0A0J6XYQ9</accession>
<dbReference type="AlphaFoldDB" id="A0A0J6XYQ9"/>
<evidence type="ECO:0000313" key="2">
    <source>
        <dbReference type="Proteomes" id="UP000054565"/>
    </source>
</evidence>
<evidence type="ECO:0000313" key="1">
    <source>
        <dbReference type="EMBL" id="KMO99883.1"/>
    </source>
</evidence>
<proteinExistence type="predicted"/>
<reference evidence="2" key="1">
    <citation type="journal article" date="2010" name="Genome Res.">
        <title>Population genomic sequencing of Coccidioides fungi reveals recent hybridization and transposon control.</title>
        <authorList>
            <person name="Neafsey D.E."/>
            <person name="Barker B.M."/>
            <person name="Sharpton T.J."/>
            <person name="Stajich J.E."/>
            <person name="Park D.J."/>
            <person name="Whiston E."/>
            <person name="Hung C.-Y."/>
            <person name="McMahan C."/>
            <person name="White J."/>
            <person name="Sykes S."/>
            <person name="Heiman D."/>
            <person name="Young S."/>
            <person name="Zeng Q."/>
            <person name="Abouelleil A."/>
            <person name="Aftuck L."/>
            <person name="Bessette D."/>
            <person name="Brown A."/>
            <person name="FitzGerald M."/>
            <person name="Lui A."/>
            <person name="Macdonald J.P."/>
            <person name="Priest M."/>
            <person name="Orbach M.J."/>
            <person name="Galgiani J.N."/>
            <person name="Kirkland T.N."/>
            <person name="Cole G.T."/>
            <person name="Birren B.W."/>
            <person name="Henn M.R."/>
            <person name="Taylor J.W."/>
            <person name="Rounsley S.D."/>
        </authorList>
    </citation>
    <scope>NUCLEOTIDE SEQUENCE [LARGE SCALE GENOMIC DNA]</scope>
    <source>
        <strain evidence="2">RMSCC 2394</strain>
    </source>
</reference>
<dbReference type="Proteomes" id="UP000054565">
    <property type="component" value="Unassembled WGS sequence"/>
</dbReference>
<sequence>MTGYPSSHQYTSSRPAEVRLNTYLFLELLQHIPTLDNYEAAEKCQSIWSAFFWLEERPQPHVSSLCTFTSRVLQQLSALRQKLLSCMQSMWAATNSVCQRISVTFSPIHGL</sequence>
<organism evidence="1 2">
    <name type="scientific">Coccidioides immitis RMSCC 2394</name>
    <dbReference type="NCBI Taxonomy" id="404692"/>
    <lineage>
        <taxon>Eukaryota</taxon>
        <taxon>Fungi</taxon>
        <taxon>Dikarya</taxon>
        <taxon>Ascomycota</taxon>
        <taxon>Pezizomycotina</taxon>
        <taxon>Eurotiomycetes</taxon>
        <taxon>Eurotiomycetidae</taxon>
        <taxon>Onygenales</taxon>
        <taxon>Onygenaceae</taxon>
        <taxon>Coccidioides</taxon>
    </lineage>
</organism>
<gene>
    <name evidence="1" type="ORF">CIRG_00027</name>
</gene>
<protein>
    <submittedName>
        <fullName evidence="1">Uncharacterized protein</fullName>
    </submittedName>
</protein>